<keyword evidence="13" id="KW-0175">Coiled coil</keyword>
<dbReference type="Ensembl" id="ENSOANT00000071207.1">
    <property type="protein sequence ID" value="ENSOANP00000048719.1"/>
    <property type="gene ID" value="ENSOANG00000050199.1"/>
</dbReference>
<feature type="region of interest" description="Disordered" evidence="14">
    <location>
        <begin position="204"/>
        <end position="268"/>
    </location>
</feature>
<dbReference type="Gene3D" id="3.40.140.10">
    <property type="entry name" value="Cytidine Deaminase, domain 2"/>
    <property type="match status" value="1"/>
</dbReference>
<dbReference type="InterPro" id="IPR037518">
    <property type="entry name" value="MPN"/>
</dbReference>
<keyword evidence="8" id="KW-0482">Metalloprotease</keyword>
<dbReference type="GO" id="GO:0140492">
    <property type="term" value="F:metal-dependent deubiquitinase activity"/>
    <property type="evidence" value="ECO:0007669"/>
    <property type="project" value="InterPro"/>
</dbReference>
<evidence type="ECO:0000256" key="12">
    <source>
        <dbReference type="ARBA" id="ARBA00080081"/>
    </source>
</evidence>
<evidence type="ECO:0000256" key="13">
    <source>
        <dbReference type="SAM" id="Coils"/>
    </source>
</evidence>
<dbReference type="GO" id="GO:0046872">
    <property type="term" value="F:metal ion binding"/>
    <property type="evidence" value="ECO:0007669"/>
    <property type="project" value="UniProtKB-KW"/>
</dbReference>
<evidence type="ECO:0000256" key="8">
    <source>
        <dbReference type="ARBA" id="ARBA00023049"/>
    </source>
</evidence>
<dbReference type="Bgee" id="ENSOANG00000050199">
    <property type="expression patterns" value="Expressed in fibroblast and 7 other cell types or tissues"/>
</dbReference>
<evidence type="ECO:0000256" key="14">
    <source>
        <dbReference type="SAM" id="MobiDB-lite"/>
    </source>
</evidence>
<evidence type="ECO:0000256" key="7">
    <source>
        <dbReference type="ARBA" id="ARBA00022833"/>
    </source>
</evidence>
<evidence type="ECO:0000256" key="5">
    <source>
        <dbReference type="ARBA" id="ARBA00022786"/>
    </source>
</evidence>
<proteinExistence type="inferred from homology"/>
<dbReference type="InterPro" id="IPR044098">
    <property type="entry name" value="STAMBP/STALP-like_MPN"/>
</dbReference>
<keyword evidence="5" id="KW-0833">Ubl conjugation pathway</keyword>
<accession>A0A6I8P7D9</accession>
<reference evidence="16 17" key="1">
    <citation type="journal article" date="2008" name="Nature">
        <title>Genome analysis of the platypus reveals unique signatures of evolution.</title>
        <authorList>
            <person name="Warren W.C."/>
            <person name="Hillier L.W."/>
            <person name="Marshall Graves J.A."/>
            <person name="Birney E."/>
            <person name="Ponting C.P."/>
            <person name="Grutzner F."/>
            <person name="Belov K."/>
            <person name="Miller W."/>
            <person name="Clarke L."/>
            <person name="Chinwalla A.T."/>
            <person name="Yang S.P."/>
            <person name="Heger A."/>
            <person name="Locke D.P."/>
            <person name="Miethke P."/>
            <person name="Waters P.D."/>
            <person name="Veyrunes F."/>
            <person name="Fulton L."/>
            <person name="Fulton B."/>
            <person name="Graves T."/>
            <person name="Wallis J."/>
            <person name="Puente X.S."/>
            <person name="Lopez-Otin C."/>
            <person name="Ordonez G.R."/>
            <person name="Eichler E.E."/>
            <person name="Chen L."/>
            <person name="Cheng Z."/>
            <person name="Deakin J.E."/>
            <person name="Alsop A."/>
            <person name="Thompson K."/>
            <person name="Kirby P."/>
            <person name="Papenfuss A.T."/>
            <person name="Wakefield M.J."/>
            <person name="Olender T."/>
            <person name="Lancet D."/>
            <person name="Huttley G.A."/>
            <person name="Smit A.F."/>
            <person name="Pask A."/>
            <person name="Temple-Smith P."/>
            <person name="Batzer M.A."/>
            <person name="Walker J.A."/>
            <person name="Konkel M.K."/>
            <person name="Harris R.S."/>
            <person name="Whittington C.M."/>
            <person name="Wong E.S."/>
            <person name="Gemmell N.J."/>
            <person name="Buschiazzo E."/>
            <person name="Vargas Jentzsch I.M."/>
            <person name="Merkel A."/>
            <person name="Schmitz J."/>
            <person name="Zemann A."/>
            <person name="Churakov G."/>
            <person name="Kriegs J.O."/>
            <person name="Brosius J."/>
            <person name="Murchison E.P."/>
            <person name="Sachidanandam R."/>
            <person name="Smith C."/>
            <person name="Hannon G.J."/>
            <person name="Tsend-Ayush E."/>
            <person name="McMillan D."/>
            <person name="Attenborough R."/>
            <person name="Rens W."/>
            <person name="Ferguson-Smith M."/>
            <person name="Lefevre C.M."/>
            <person name="Sharp J.A."/>
            <person name="Nicholas K.R."/>
            <person name="Ray D.A."/>
            <person name="Kube M."/>
            <person name="Reinhardt R."/>
            <person name="Pringle T.H."/>
            <person name="Taylor J."/>
            <person name="Jones R.C."/>
            <person name="Nixon B."/>
            <person name="Dacheux J.L."/>
            <person name="Niwa H."/>
            <person name="Sekita Y."/>
            <person name="Huang X."/>
            <person name="Stark A."/>
            <person name="Kheradpour P."/>
            <person name="Kellis M."/>
            <person name="Flicek P."/>
            <person name="Chen Y."/>
            <person name="Webber C."/>
            <person name="Hardison R."/>
            <person name="Nelson J."/>
            <person name="Hallsworth-Pepin K."/>
            <person name="Delehaunty K."/>
            <person name="Markovic C."/>
            <person name="Minx P."/>
            <person name="Feng Y."/>
            <person name="Kremitzki C."/>
            <person name="Mitreva M."/>
            <person name="Glasscock J."/>
            <person name="Wylie T."/>
            <person name="Wohldmann P."/>
            <person name="Thiru P."/>
            <person name="Nhan M.N."/>
            <person name="Pohl C.S."/>
            <person name="Smith S.M."/>
            <person name="Hou S."/>
            <person name="Nefedov M."/>
            <person name="de Jong P.J."/>
            <person name="Renfree M.B."/>
            <person name="Mardis E.R."/>
            <person name="Wilson R.K."/>
        </authorList>
    </citation>
    <scope>NUCLEOTIDE SEQUENCE [LARGE SCALE GENOMIC DNA]</scope>
    <source>
        <strain evidence="16 17">Glennie</strain>
    </source>
</reference>
<keyword evidence="4" id="KW-0479">Metal-binding</keyword>
<evidence type="ECO:0000256" key="1">
    <source>
        <dbReference type="ARBA" id="ARBA00001947"/>
    </source>
</evidence>
<comment type="similarity">
    <text evidence="2">Belongs to the peptidase M67C family.</text>
</comment>
<feature type="compositionally biased region" description="Low complexity" evidence="14">
    <location>
        <begin position="218"/>
        <end position="235"/>
    </location>
</feature>
<dbReference type="PANTHER" id="PTHR12947:SF8">
    <property type="entry name" value="STAM-BINDING PROTEIN"/>
    <property type="match status" value="1"/>
</dbReference>
<comment type="function">
    <text evidence="9">Zinc metalloprotease that specifically cleaves 'Lys-63'-linked polyubiquitin chains. Does not cleave 'Lys-48'-linked polyubiquitin chains. Plays a role in signal transduction for cell growth and MYC induction mediated by IL-2 and GM-CSF. Potentiates BMP (bone morphogenetic protein) signaling by antagonizing the inhibitory action of SMAD6 and SMAD7. Has a key role in regulation of cell surface receptor-mediated endocytosis and ubiquitin-dependent sorting of receptors to lysosomes. Endosomal localization of STAMBP is required for efficient EGFR degradation but not for its internalization. Involved in the negative regulation of PI3K-AKT-mTOR and RAS-MAP signaling pathways.</text>
</comment>
<dbReference type="FunFam" id="3.40.140.10:FF:000010">
    <property type="entry name" value="AMSH-like protease isoform X1"/>
    <property type="match status" value="1"/>
</dbReference>
<dbReference type="Proteomes" id="UP000002279">
    <property type="component" value="Chromosome 5"/>
</dbReference>
<evidence type="ECO:0000313" key="17">
    <source>
        <dbReference type="Proteomes" id="UP000002279"/>
    </source>
</evidence>
<dbReference type="GO" id="GO:0006508">
    <property type="term" value="P:proteolysis"/>
    <property type="evidence" value="ECO:0007669"/>
    <property type="project" value="UniProtKB-KW"/>
</dbReference>
<dbReference type="InterPro" id="IPR015063">
    <property type="entry name" value="USP8_dimer"/>
</dbReference>
<feature type="domain" description="MPN" evidence="15">
    <location>
        <begin position="274"/>
        <end position="412"/>
    </location>
</feature>
<reference evidence="16" key="3">
    <citation type="submission" date="2025-09" db="UniProtKB">
        <authorList>
            <consortium name="Ensembl"/>
        </authorList>
    </citation>
    <scope>IDENTIFICATION</scope>
    <source>
        <strain evidence="16">Glennie</strain>
    </source>
</reference>
<dbReference type="OMA" id="NSFTITH"/>
<dbReference type="GO" id="GO:0070536">
    <property type="term" value="P:protein K63-linked deubiquitination"/>
    <property type="evidence" value="ECO:0007669"/>
    <property type="project" value="InterPro"/>
</dbReference>
<keyword evidence="7" id="KW-0862">Zinc</keyword>
<evidence type="ECO:0000256" key="10">
    <source>
        <dbReference type="ARBA" id="ARBA00064956"/>
    </source>
</evidence>
<keyword evidence="6" id="KW-0378">Hydrolase</keyword>
<evidence type="ECO:0000259" key="15">
    <source>
        <dbReference type="PROSITE" id="PS50249"/>
    </source>
</evidence>
<evidence type="ECO:0000256" key="9">
    <source>
        <dbReference type="ARBA" id="ARBA00058580"/>
    </source>
</evidence>
<feature type="coiled-coil region" evidence="13">
    <location>
        <begin position="153"/>
        <end position="203"/>
    </location>
</feature>
<dbReference type="PROSITE" id="PS50249">
    <property type="entry name" value="MPN"/>
    <property type="match status" value="1"/>
</dbReference>
<keyword evidence="3" id="KW-0645">Protease</keyword>
<dbReference type="GeneTree" id="ENSGT00940000153710"/>
<dbReference type="Gene3D" id="1.20.58.80">
    <property type="entry name" value="Phosphotransferase system, lactose/cellobiose-type IIA subunit"/>
    <property type="match status" value="1"/>
</dbReference>
<protein>
    <recommendedName>
        <fullName evidence="11">STAM-binding protein</fullName>
    </recommendedName>
    <alternativeName>
        <fullName evidence="12">Associated molecule with the SH3 domain of STAM</fullName>
    </alternativeName>
</protein>
<dbReference type="SMART" id="SM00232">
    <property type="entry name" value="JAB_MPN"/>
    <property type="match status" value="1"/>
</dbReference>
<organism evidence="16 17">
    <name type="scientific">Ornithorhynchus anatinus</name>
    <name type="common">Duckbill platypus</name>
    <dbReference type="NCBI Taxonomy" id="9258"/>
    <lineage>
        <taxon>Eukaryota</taxon>
        <taxon>Metazoa</taxon>
        <taxon>Chordata</taxon>
        <taxon>Craniata</taxon>
        <taxon>Vertebrata</taxon>
        <taxon>Euteleostomi</taxon>
        <taxon>Mammalia</taxon>
        <taxon>Monotremata</taxon>
        <taxon>Ornithorhynchidae</taxon>
        <taxon>Ornithorhynchus</taxon>
    </lineage>
</organism>
<dbReference type="Pfam" id="PF01398">
    <property type="entry name" value="JAB"/>
    <property type="match status" value="1"/>
</dbReference>
<evidence type="ECO:0000256" key="4">
    <source>
        <dbReference type="ARBA" id="ARBA00022723"/>
    </source>
</evidence>
<dbReference type="PANTHER" id="PTHR12947">
    <property type="entry name" value="AMSH-LIKE PROTEASE"/>
    <property type="match status" value="1"/>
</dbReference>
<comment type="cofactor">
    <cofactor evidence="1">
        <name>Zn(2+)</name>
        <dbReference type="ChEBI" id="CHEBI:29105"/>
    </cofactor>
</comment>
<dbReference type="GO" id="GO:0061578">
    <property type="term" value="F:K63-linked deubiquitinase activity"/>
    <property type="evidence" value="ECO:0007669"/>
    <property type="project" value="InterPro"/>
</dbReference>
<evidence type="ECO:0000256" key="11">
    <source>
        <dbReference type="ARBA" id="ARBA00068990"/>
    </source>
</evidence>
<dbReference type="SUPFAM" id="SSF102712">
    <property type="entry name" value="JAB1/MPN domain"/>
    <property type="match status" value="1"/>
</dbReference>
<feature type="region of interest" description="Disordered" evidence="14">
    <location>
        <begin position="418"/>
        <end position="563"/>
    </location>
</feature>
<keyword evidence="17" id="KW-1185">Reference proteome</keyword>
<dbReference type="SUPFAM" id="SSF140856">
    <property type="entry name" value="USP8 N-terminal domain-like"/>
    <property type="match status" value="1"/>
</dbReference>
<dbReference type="FunFam" id="1.20.58.80:FF:000013">
    <property type="entry name" value="STAM-binding protein-like A"/>
    <property type="match status" value="1"/>
</dbReference>
<dbReference type="AlphaFoldDB" id="A0A6I8P7D9"/>
<sequence>MIEVGPGPLPPSPACVRPVAAMPDHGDESLPPEERVRALIQVGSDVEVNDHIPPRRYFRSGVEIIRMATVYLEEGNTERAFILYNKYITLFIEKLPKHRDYKTVNIPEKKETIKKLKEIAFPKAEELKKELLTRYTKEFAEYNGRKEREALVLARSLAAQRQLEEERERVARQRQQQAEQDQFRAFEELIRRQELERERLRVEQEFGGPHPGPPEGPLVPGVEEPAPGPLRAGQVPGPGAGPQPGQPPAVDRSLKPGGPSSSETSPLVDGLRQVVVPGTLCPQFLQLADANTARGVETCGILCGKLMRNEFTVTHVIIPKQSAGPDYCNTENEEELFLLQDQQGLVTLGWIHTHPTQTAFLSSVDLHTHCSYQMMLPESIAIVCSPKFSETGFFQLTNHGLDEISSCREKGFHPHSKDPPLFCVSPGPGRRNPPPAGLSDPLSGPGRVSRGAARHGLLEKRSPATERGSAVPLGPFALHVPLPAGKGFPSRRRDRGTPHPPVPRSGRPGREGSLRRAPPGSGRSGGRGGPALRPRGGRSEGGEVASRVADRGSPLASGFRLSP</sequence>
<dbReference type="InterPro" id="IPR000555">
    <property type="entry name" value="JAMM/MPN+_dom"/>
</dbReference>
<reference evidence="16" key="2">
    <citation type="submission" date="2025-08" db="UniProtKB">
        <authorList>
            <consortium name="Ensembl"/>
        </authorList>
    </citation>
    <scope>IDENTIFICATION</scope>
    <source>
        <strain evidence="16">Glennie</strain>
    </source>
</reference>
<dbReference type="GO" id="GO:0032154">
    <property type="term" value="C:cleavage furrow"/>
    <property type="evidence" value="ECO:0007669"/>
    <property type="project" value="UniProtKB-ARBA"/>
</dbReference>
<evidence type="ECO:0000256" key="3">
    <source>
        <dbReference type="ARBA" id="ARBA00022670"/>
    </source>
</evidence>
<dbReference type="Pfam" id="PF08969">
    <property type="entry name" value="USP8_dimer"/>
    <property type="match status" value="1"/>
</dbReference>
<comment type="subunit">
    <text evidence="10">Interacts with STAM. Interacts with SMAD6 and SMAD7. Interacts with CHMP3; the interaction appears to relieve the autoinhibition of CHMP3. Interacts with SMURF2 and RNF11; this interaction promotes ubiquitination.</text>
</comment>
<dbReference type="CDD" id="cd08066">
    <property type="entry name" value="MPN_AMSH_like"/>
    <property type="match status" value="1"/>
</dbReference>
<evidence type="ECO:0000256" key="6">
    <source>
        <dbReference type="ARBA" id="ARBA00022801"/>
    </source>
</evidence>
<name>A0A6I8P7D9_ORNAN</name>
<gene>
    <name evidence="16" type="primary">STAMBP</name>
</gene>
<evidence type="ECO:0000256" key="2">
    <source>
        <dbReference type="ARBA" id="ARBA00010981"/>
    </source>
</evidence>
<evidence type="ECO:0000313" key="16">
    <source>
        <dbReference type="Ensembl" id="ENSOANP00000048719.1"/>
    </source>
</evidence>